<keyword evidence="3 5" id="KW-0862">Zinc</keyword>
<dbReference type="EMBL" id="PVEM01000006">
    <property type="protein sequence ID" value="PTD07767.1"/>
    <property type="molecule type" value="Genomic_DNA"/>
</dbReference>
<dbReference type="SUPFAM" id="SSF50129">
    <property type="entry name" value="GroES-like"/>
    <property type="match status" value="1"/>
</dbReference>
<dbReference type="Pfam" id="PF08240">
    <property type="entry name" value="ADH_N"/>
    <property type="match status" value="1"/>
</dbReference>
<dbReference type="Gene3D" id="3.40.50.720">
    <property type="entry name" value="NAD(P)-binding Rossmann-like Domain"/>
    <property type="match status" value="1"/>
</dbReference>
<evidence type="ECO:0000256" key="4">
    <source>
        <dbReference type="ARBA" id="ARBA00023002"/>
    </source>
</evidence>
<dbReference type="Proteomes" id="UP000241587">
    <property type="component" value="Unassembled WGS sequence"/>
</dbReference>
<evidence type="ECO:0000313" key="9">
    <source>
        <dbReference type="Proteomes" id="UP000241587"/>
    </source>
</evidence>
<feature type="domain" description="Alcohol dehydrogenase-like N-terminal" evidence="7">
    <location>
        <begin position="58"/>
        <end position="171"/>
    </location>
</feature>
<accession>A0A2T4GW41</accession>
<dbReference type="PROSITE" id="PS00059">
    <property type="entry name" value="ADH_ZINC"/>
    <property type="match status" value="1"/>
</dbReference>
<dbReference type="InterPro" id="IPR011032">
    <property type="entry name" value="GroES-like_sf"/>
</dbReference>
<evidence type="ECO:0000256" key="3">
    <source>
        <dbReference type="ARBA" id="ARBA00022833"/>
    </source>
</evidence>
<dbReference type="AlphaFoldDB" id="A0A2T4GW41"/>
<comment type="cofactor">
    <cofactor evidence="1 5">
        <name>Zn(2+)</name>
        <dbReference type="ChEBI" id="CHEBI:29105"/>
    </cofactor>
</comment>
<dbReference type="GO" id="GO:0016491">
    <property type="term" value="F:oxidoreductase activity"/>
    <property type="evidence" value="ECO:0007669"/>
    <property type="project" value="UniProtKB-KW"/>
</dbReference>
<dbReference type="SUPFAM" id="SSF51735">
    <property type="entry name" value="NAD(P)-binding Rossmann-fold domains"/>
    <property type="match status" value="1"/>
</dbReference>
<evidence type="ECO:0000256" key="5">
    <source>
        <dbReference type="RuleBase" id="RU361277"/>
    </source>
</evidence>
<protein>
    <submittedName>
        <fullName evidence="8">S-(Hydroxymethyl)glutathione dehydrogenase</fullName>
    </submittedName>
</protein>
<evidence type="ECO:0000256" key="1">
    <source>
        <dbReference type="ARBA" id="ARBA00001947"/>
    </source>
</evidence>
<dbReference type="PANTHER" id="PTHR42813:SF2">
    <property type="entry name" value="DEHYDROGENASE, ZINC-CONTAINING, PUTATIVE (AFU_ORTHOLOGUE AFUA_2G02810)-RELATED"/>
    <property type="match status" value="1"/>
</dbReference>
<dbReference type="InterPro" id="IPR013149">
    <property type="entry name" value="ADH-like_C"/>
</dbReference>
<dbReference type="Gene3D" id="3.90.180.10">
    <property type="entry name" value="Medium-chain alcohol dehydrogenases, catalytic domain"/>
    <property type="match status" value="1"/>
</dbReference>
<comment type="caution">
    <text evidence="8">The sequence shown here is derived from an EMBL/GenBank/DDBJ whole genome shotgun (WGS) entry which is preliminary data.</text>
</comment>
<gene>
    <name evidence="8" type="ORF">FCULG_00007228</name>
</gene>
<evidence type="ECO:0000256" key="2">
    <source>
        <dbReference type="ARBA" id="ARBA00022723"/>
    </source>
</evidence>
<dbReference type="InterPro" id="IPR013154">
    <property type="entry name" value="ADH-like_N"/>
</dbReference>
<dbReference type="PANTHER" id="PTHR42813">
    <property type="entry name" value="ZINC-TYPE ALCOHOL DEHYDROGENASE-LIKE"/>
    <property type="match status" value="1"/>
</dbReference>
<keyword evidence="2 5" id="KW-0479">Metal-binding</keyword>
<dbReference type="Pfam" id="PF00107">
    <property type="entry name" value="ADH_zinc_N"/>
    <property type="match status" value="1"/>
</dbReference>
<dbReference type="OMA" id="GHIMGHE"/>
<name>A0A2T4GW41_FUSCU</name>
<feature type="domain" description="Alcohol dehydrogenase-like C-terminal" evidence="6">
    <location>
        <begin position="218"/>
        <end position="325"/>
    </location>
</feature>
<comment type="similarity">
    <text evidence="5">Belongs to the zinc-containing alcohol dehydrogenase family.</text>
</comment>
<dbReference type="CDD" id="cd08284">
    <property type="entry name" value="FDH_like_2"/>
    <property type="match status" value="1"/>
</dbReference>
<dbReference type="InterPro" id="IPR002328">
    <property type="entry name" value="ADH_Zn_CS"/>
</dbReference>
<sequence>MAQISIVFGREQHPSLLLPVLHTRSILSTLIAKMRAVVFKGVGQVAVEERPKPEIVHPTDVIPKVKVSALCGSDLHWYRGHQTIPTGFIPGHEFIGVVSEKGSQVNTVDIGDVVVATFSTQCGQCFYCLKKQTSRCSNNFLFGNSAGINSIDGGQAEFVRVPQADSTLIKAPPQIPEHLLVLMGDIFPTGYFCATRFLKHMSKEEAKSSVIAVVGCGPVGICAIATALTMSDTVYALDLVPERLAEAEKLGAKPLLITEDPVAAVKKATEGRGVDIALEVVGTVDSLQLCLDMLRPFGEISSVGLQTQTLALDGPTLYGKNVTIAWGRCPVRGIFEDALSCLVDVQDKVSFLCEYTVSLDDAAQAYEVFSQRKVHKVLLKP</sequence>
<proteinExistence type="inferred from homology"/>
<dbReference type="InterPro" id="IPR036291">
    <property type="entry name" value="NAD(P)-bd_dom_sf"/>
</dbReference>
<keyword evidence="9" id="KW-1185">Reference proteome</keyword>
<dbReference type="GO" id="GO:0008270">
    <property type="term" value="F:zinc ion binding"/>
    <property type="evidence" value="ECO:0007669"/>
    <property type="project" value="InterPro"/>
</dbReference>
<organism evidence="8 9">
    <name type="scientific">Fusarium culmorum</name>
    <dbReference type="NCBI Taxonomy" id="5516"/>
    <lineage>
        <taxon>Eukaryota</taxon>
        <taxon>Fungi</taxon>
        <taxon>Dikarya</taxon>
        <taxon>Ascomycota</taxon>
        <taxon>Pezizomycotina</taxon>
        <taxon>Sordariomycetes</taxon>
        <taxon>Hypocreomycetidae</taxon>
        <taxon>Hypocreales</taxon>
        <taxon>Nectriaceae</taxon>
        <taxon>Fusarium</taxon>
    </lineage>
</organism>
<reference evidence="8 9" key="1">
    <citation type="submission" date="2018-02" db="EMBL/GenBank/DDBJ databases">
        <title>Fusarium culmorum secondary metabolites in fungal-bacterial-plant interactions.</title>
        <authorList>
            <person name="Schmidt R."/>
        </authorList>
    </citation>
    <scope>NUCLEOTIDE SEQUENCE [LARGE SCALE GENOMIC DNA]</scope>
    <source>
        <strain evidence="8 9">PV</strain>
    </source>
</reference>
<dbReference type="OrthoDB" id="442947at2759"/>
<evidence type="ECO:0000259" key="6">
    <source>
        <dbReference type="Pfam" id="PF00107"/>
    </source>
</evidence>
<evidence type="ECO:0000259" key="7">
    <source>
        <dbReference type="Pfam" id="PF08240"/>
    </source>
</evidence>
<keyword evidence="4" id="KW-0560">Oxidoreductase</keyword>
<evidence type="ECO:0000313" key="8">
    <source>
        <dbReference type="EMBL" id="PTD07767.1"/>
    </source>
</evidence>